<dbReference type="PROSITE" id="PS00041">
    <property type="entry name" value="HTH_ARAC_FAMILY_1"/>
    <property type="match status" value="1"/>
</dbReference>
<dbReference type="InterPro" id="IPR050204">
    <property type="entry name" value="AraC_XylS_family_regulators"/>
</dbReference>
<proteinExistence type="predicted"/>
<dbReference type="PROSITE" id="PS01124">
    <property type="entry name" value="HTH_ARAC_FAMILY_2"/>
    <property type="match status" value="1"/>
</dbReference>
<dbReference type="Pfam" id="PF12833">
    <property type="entry name" value="HTH_18"/>
    <property type="match status" value="1"/>
</dbReference>
<gene>
    <name evidence="5" type="ORF">GL300_12925</name>
</gene>
<dbReference type="PANTHER" id="PTHR46796:SF14">
    <property type="entry name" value="TRANSCRIPTIONAL REGULATORY PROTEIN"/>
    <property type="match status" value="1"/>
</dbReference>
<evidence type="ECO:0000256" key="2">
    <source>
        <dbReference type="ARBA" id="ARBA00023125"/>
    </source>
</evidence>
<protein>
    <submittedName>
        <fullName evidence="5">Helix-turn-helix domain-containing protein</fullName>
    </submittedName>
</protein>
<organism evidence="5 6">
    <name type="scientific">Paracoccus litorisediminis</name>
    <dbReference type="NCBI Taxonomy" id="2006130"/>
    <lineage>
        <taxon>Bacteria</taxon>
        <taxon>Pseudomonadati</taxon>
        <taxon>Pseudomonadota</taxon>
        <taxon>Alphaproteobacteria</taxon>
        <taxon>Rhodobacterales</taxon>
        <taxon>Paracoccaceae</taxon>
        <taxon>Paracoccus</taxon>
    </lineage>
</organism>
<keyword evidence="3" id="KW-0804">Transcription</keyword>
<evidence type="ECO:0000256" key="1">
    <source>
        <dbReference type="ARBA" id="ARBA00023015"/>
    </source>
</evidence>
<keyword evidence="1" id="KW-0805">Transcription regulation</keyword>
<dbReference type="InterPro" id="IPR018060">
    <property type="entry name" value="HTH_AraC"/>
</dbReference>
<dbReference type="PANTHER" id="PTHR46796">
    <property type="entry name" value="HTH-TYPE TRANSCRIPTIONAL ACTIVATOR RHAS-RELATED"/>
    <property type="match status" value="1"/>
</dbReference>
<evidence type="ECO:0000256" key="3">
    <source>
        <dbReference type="ARBA" id="ARBA00023163"/>
    </source>
</evidence>
<reference evidence="5 6" key="1">
    <citation type="submission" date="2019-11" db="EMBL/GenBank/DDBJ databases">
        <authorList>
            <person name="Dong K."/>
        </authorList>
    </citation>
    <scope>NUCLEOTIDE SEQUENCE [LARGE SCALE GENOMIC DNA]</scope>
    <source>
        <strain evidence="5 6">NBRC 112902</strain>
    </source>
</reference>
<dbReference type="SMART" id="SM00342">
    <property type="entry name" value="HTH_ARAC"/>
    <property type="match status" value="1"/>
</dbReference>
<accession>A0A844HR18</accession>
<dbReference type="EMBL" id="WMIG01000006">
    <property type="protein sequence ID" value="MTH60111.1"/>
    <property type="molecule type" value="Genomic_DNA"/>
</dbReference>
<dbReference type="RefSeq" id="WP_155040051.1">
    <property type="nucleotide sequence ID" value="NZ_JBHGCD010000007.1"/>
</dbReference>
<keyword evidence="2" id="KW-0238">DNA-binding</keyword>
<sequence>MSAQLQSMERGVKTMDSLGCATTALSADHVLCTGDIVFRRKAAPGLHRSTVATPAQERGLLVGISLADGHRRKGGEGGRVQDRLFDRGDIYIRDFDSDYAATMDGHFDFFLIELSRNFIEDAERISARGKGQTLSRVQGREDQILRHLAQALLPALAAPESFDPLFIEQLATTIGAHLLHQYRTDGGSDSDRLCALAPVMIRRAQDMLMSGEGDKVSIADIAEALNLSRHGFFRAFRDSTGVTPYQWLLNQRIERARRLLATTDLSLVEVALTCGFSDQSHFTRVFGRIEGMSPGRWRDRVR</sequence>
<dbReference type="SUPFAM" id="SSF46689">
    <property type="entry name" value="Homeodomain-like"/>
    <property type="match status" value="2"/>
</dbReference>
<dbReference type="Gene3D" id="1.10.10.60">
    <property type="entry name" value="Homeodomain-like"/>
    <property type="match status" value="2"/>
</dbReference>
<evidence type="ECO:0000313" key="6">
    <source>
        <dbReference type="Proteomes" id="UP000449846"/>
    </source>
</evidence>
<keyword evidence="6" id="KW-1185">Reference proteome</keyword>
<evidence type="ECO:0000313" key="5">
    <source>
        <dbReference type="EMBL" id="MTH60111.1"/>
    </source>
</evidence>
<dbReference type="InterPro" id="IPR018062">
    <property type="entry name" value="HTH_AraC-typ_CS"/>
</dbReference>
<evidence type="ECO:0000259" key="4">
    <source>
        <dbReference type="PROSITE" id="PS01124"/>
    </source>
</evidence>
<dbReference type="GO" id="GO:0043565">
    <property type="term" value="F:sequence-specific DNA binding"/>
    <property type="evidence" value="ECO:0007669"/>
    <property type="project" value="InterPro"/>
</dbReference>
<comment type="caution">
    <text evidence="5">The sequence shown here is derived from an EMBL/GenBank/DDBJ whole genome shotgun (WGS) entry which is preliminary data.</text>
</comment>
<dbReference type="PRINTS" id="PR00032">
    <property type="entry name" value="HTHARAC"/>
</dbReference>
<feature type="domain" description="HTH araC/xylS-type" evidence="4">
    <location>
        <begin position="202"/>
        <end position="300"/>
    </location>
</feature>
<dbReference type="InterPro" id="IPR009057">
    <property type="entry name" value="Homeodomain-like_sf"/>
</dbReference>
<dbReference type="Proteomes" id="UP000449846">
    <property type="component" value="Unassembled WGS sequence"/>
</dbReference>
<dbReference type="GO" id="GO:0003700">
    <property type="term" value="F:DNA-binding transcription factor activity"/>
    <property type="evidence" value="ECO:0007669"/>
    <property type="project" value="InterPro"/>
</dbReference>
<dbReference type="InterPro" id="IPR020449">
    <property type="entry name" value="Tscrpt_reg_AraC-type_HTH"/>
</dbReference>
<dbReference type="AlphaFoldDB" id="A0A844HR18"/>
<dbReference type="OrthoDB" id="9793400at2"/>
<name>A0A844HR18_9RHOB</name>